<protein>
    <submittedName>
        <fullName evidence="1">Uncharacterized protein</fullName>
    </submittedName>
</protein>
<accession>A0A1S8CI55</accession>
<reference evidence="1 2" key="1">
    <citation type="submission" date="2016-11" db="EMBL/GenBank/DDBJ databases">
        <title>Rahnella oryzae sp. nov., isolated from rice root.</title>
        <authorList>
            <person name="Zhang X.-X."/>
            <person name="Zhang J."/>
        </authorList>
    </citation>
    <scope>NUCLEOTIDE SEQUENCE [LARGE SCALE GENOMIC DNA]</scope>
    <source>
        <strain evidence="1 2">J11-6</strain>
    </source>
</reference>
<dbReference type="AlphaFoldDB" id="A0A1S8CI55"/>
<dbReference type="STRING" id="2034155.BMI79_15460"/>
<dbReference type="Proteomes" id="UP000216021">
    <property type="component" value="Unassembled WGS sequence"/>
</dbReference>
<evidence type="ECO:0000313" key="2">
    <source>
        <dbReference type="Proteomes" id="UP000216021"/>
    </source>
</evidence>
<evidence type="ECO:0000313" key="1">
    <source>
        <dbReference type="EMBL" id="OMQ21474.1"/>
    </source>
</evidence>
<dbReference type="EMBL" id="MOXD01000008">
    <property type="protein sequence ID" value="OMQ21474.1"/>
    <property type="molecule type" value="Genomic_DNA"/>
</dbReference>
<keyword evidence="2" id="KW-1185">Reference proteome</keyword>
<gene>
    <name evidence="1" type="ORF">BMI79_15460</name>
</gene>
<proteinExistence type="predicted"/>
<organism evidence="1 2">
    <name type="scientific">Serratia oryzae</name>
    <dbReference type="NCBI Taxonomy" id="2034155"/>
    <lineage>
        <taxon>Bacteria</taxon>
        <taxon>Pseudomonadati</taxon>
        <taxon>Pseudomonadota</taxon>
        <taxon>Gammaproteobacteria</taxon>
        <taxon>Enterobacterales</taxon>
        <taxon>Yersiniaceae</taxon>
        <taxon>Serratia</taxon>
    </lineage>
</organism>
<sequence>MGSGVIYKERVDSFFKRNYGVDNEISPKCEITFGRERSEIKPQVDIFYLDKKPAEVNEGLLGRVVEDKSSSLQLRNIIHKYKDSSVNGFDAILFYKVDNQSVYFYGLSSIDKSSGIVKYSISTSDITNEEKLGGALCNVLSKLPTPAP</sequence>
<name>A0A1S8CI55_9GAMM</name>
<comment type="caution">
    <text evidence="1">The sequence shown here is derived from an EMBL/GenBank/DDBJ whole genome shotgun (WGS) entry which is preliminary data.</text>
</comment>